<dbReference type="EMBL" id="AAMGLJ010000001">
    <property type="protein sequence ID" value="EDH1144423.1"/>
    <property type="molecule type" value="Genomic_DNA"/>
</dbReference>
<dbReference type="PANTHER" id="PTHR43046">
    <property type="entry name" value="GDP-MANNOSE MANNOSYL HYDROLASE"/>
    <property type="match status" value="1"/>
</dbReference>
<reference evidence="8" key="1">
    <citation type="submission" date="2018-07" db="EMBL/GenBank/DDBJ databases">
        <authorList>
            <consortium name="GenomeTrakr network: Whole genome sequencing for foodborne pathogen traceback"/>
        </authorList>
    </citation>
    <scope>NUCLEOTIDE SEQUENCE</scope>
    <source>
        <strain evidence="8">FDA00003717</strain>
    </source>
</reference>
<evidence type="ECO:0000256" key="4">
    <source>
        <dbReference type="PIRSR" id="PIRSR037599-1"/>
    </source>
</evidence>
<dbReference type="NCBIfam" id="NF011963">
    <property type="entry name" value="PRK15434.1"/>
    <property type="match status" value="1"/>
</dbReference>
<feature type="short sequence motif" description="Nudix box" evidence="6">
    <location>
        <begin position="50"/>
        <end position="71"/>
    </location>
</feature>
<dbReference type="SUPFAM" id="SSF55811">
    <property type="entry name" value="Nudix"/>
    <property type="match status" value="1"/>
</dbReference>
<keyword evidence="3 5" id="KW-0460">Magnesium</keyword>
<dbReference type="InterPro" id="IPR000086">
    <property type="entry name" value="NUDIX_hydrolase_dom"/>
</dbReference>
<evidence type="ECO:0000256" key="5">
    <source>
        <dbReference type="PIRSR" id="PIRSR037599-3"/>
    </source>
</evidence>
<dbReference type="AlphaFoldDB" id="A0A3U4EWX6"/>
<dbReference type="Pfam" id="PF00293">
    <property type="entry name" value="NUDIX"/>
    <property type="match status" value="1"/>
</dbReference>
<evidence type="ECO:0000256" key="1">
    <source>
        <dbReference type="ARBA" id="ARBA00022723"/>
    </source>
</evidence>
<dbReference type="GO" id="GO:0008727">
    <property type="term" value="F:GDP-mannose mannosyl hydrolase activity"/>
    <property type="evidence" value="ECO:0007669"/>
    <property type="project" value="InterPro"/>
</dbReference>
<dbReference type="RefSeq" id="WP_064012763.1">
    <property type="nucleotide sequence ID" value="NZ_JBJIBN010000001.1"/>
</dbReference>
<name>A0A3U4EWX6_SALET</name>
<sequence length="149" mass="17659">MFIPSDKFREVIKLTPLISIDILIENENGEYLFGLRNNRPAKNQFFVPGGRIRKSEFIENAFKRISFAELGKEYDISESLFNGIWEHFYEESFFSDADATHYIVLCYKLKVLKNELNLPADQHCEYIWISEDKISNLNNIHKYSKDYFL</sequence>
<feature type="binding site" evidence="5">
    <location>
        <position position="69"/>
    </location>
    <ligand>
        <name>Mg(2+)</name>
        <dbReference type="ChEBI" id="CHEBI:18420"/>
    </ligand>
</feature>
<dbReference type="EMBL" id="AAIUQW010000004">
    <property type="protein sequence ID" value="ECI2785802.1"/>
    <property type="molecule type" value="Genomic_DNA"/>
</dbReference>
<keyword evidence="2 9" id="KW-0378">Hydrolase</keyword>
<dbReference type="PIRSF" id="PIRSF037599">
    <property type="entry name" value="GDPMH"/>
    <property type="match status" value="1"/>
</dbReference>
<dbReference type="GO" id="GO:0046872">
    <property type="term" value="F:metal ion binding"/>
    <property type="evidence" value="ECO:0007669"/>
    <property type="project" value="UniProtKB-KW"/>
</dbReference>
<accession>A0A3U4EWX6</accession>
<comment type="cofactor">
    <cofactor evidence="5">
        <name>Mg(2+)</name>
        <dbReference type="ChEBI" id="CHEBI:18420"/>
    </cofactor>
    <text evidence="5">Binds 1 Mg(2+) ion per subunit.</text>
</comment>
<feature type="binding site" evidence="5">
    <location>
        <position position="122"/>
    </location>
    <ligand>
        <name>Mg(2+)</name>
        <dbReference type="ChEBI" id="CHEBI:18420"/>
    </ligand>
</feature>
<evidence type="ECO:0000259" key="7">
    <source>
        <dbReference type="PROSITE" id="PS51462"/>
    </source>
</evidence>
<evidence type="ECO:0000313" key="9">
    <source>
        <dbReference type="EMBL" id="EDH1144423.1"/>
    </source>
</evidence>
<dbReference type="Gene3D" id="3.90.79.10">
    <property type="entry name" value="Nucleoside Triphosphate Pyrophosphohydrolase"/>
    <property type="match status" value="1"/>
</dbReference>
<dbReference type="CDD" id="cd03430">
    <property type="entry name" value="NUDIX_GDPMH_NudD"/>
    <property type="match status" value="1"/>
</dbReference>
<organism evidence="9">
    <name type="scientific">Salmonella enterica I</name>
    <dbReference type="NCBI Taxonomy" id="59201"/>
    <lineage>
        <taxon>Bacteria</taxon>
        <taxon>Pseudomonadati</taxon>
        <taxon>Pseudomonadota</taxon>
        <taxon>Gammaproteobacteria</taxon>
        <taxon>Enterobacterales</taxon>
        <taxon>Enterobacteriaceae</taxon>
        <taxon>Salmonella</taxon>
    </lineage>
</organism>
<evidence type="ECO:0000256" key="6">
    <source>
        <dbReference type="PIRSR" id="PIRSR037599-4"/>
    </source>
</evidence>
<comment type="caution">
    <text evidence="9">The sequence shown here is derived from an EMBL/GenBank/DDBJ whole genome shotgun (WGS) entry which is preliminary data.</text>
</comment>
<evidence type="ECO:0000256" key="3">
    <source>
        <dbReference type="ARBA" id="ARBA00022842"/>
    </source>
</evidence>
<keyword evidence="9" id="KW-0326">Glycosidase</keyword>
<dbReference type="EC" id="3.2.1.42" evidence="9"/>
<dbReference type="InterPro" id="IPR015797">
    <property type="entry name" value="NUDIX_hydrolase-like_dom_sf"/>
</dbReference>
<gene>
    <name evidence="8" type="ORF">AIE18_12300</name>
    <name evidence="9" type="ORF">GCY10_01765</name>
</gene>
<feature type="site" description="Critical for catalysis" evidence="4">
    <location>
        <position position="123"/>
    </location>
</feature>
<proteinExistence type="predicted"/>
<dbReference type="InterPro" id="IPR033715">
    <property type="entry name" value="GDPMH"/>
</dbReference>
<feature type="binding site" evidence="5">
    <location>
        <position position="49"/>
    </location>
    <ligand>
        <name>Mg(2+)</name>
        <dbReference type="ChEBI" id="CHEBI:18420"/>
    </ligand>
</feature>
<keyword evidence="1 5" id="KW-0479">Metal-binding</keyword>
<evidence type="ECO:0000256" key="2">
    <source>
        <dbReference type="ARBA" id="ARBA00022801"/>
    </source>
</evidence>
<protein>
    <submittedName>
        <fullName evidence="9">GDP-mannose mannosyl hydrolase</fullName>
        <ecNumber evidence="9">3.2.1.42</ecNumber>
    </submittedName>
</protein>
<evidence type="ECO:0000313" key="8">
    <source>
        <dbReference type="EMBL" id="ECI2785802.1"/>
    </source>
</evidence>
<dbReference type="PANTHER" id="PTHR43046:SF12">
    <property type="entry name" value="GDP-MANNOSE MANNOSYL HYDROLASE"/>
    <property type="match status" value="1"/>
</dbReference>
<reference evidence="9" key="2">
    <citation type="submission" date="2019-10" db="EMBL/GenBank/DDBJ databases">
        <authorList>
            <person name="Ashton P.M."/>
            <person name="Dallman T."/>
            <person name="Nair S."/>
            <person name="De Pinna E."/>
            <person name="Peters T."/>
            <person name="Grant K."/>
        </authorList>
    </citation>
    <scope>NUCLEOTIDE SEQUENCE</scope>
    <source>
        <strain evidence="9">821064</strain>
    </source>
</reference>
<dbReference type="PROSITE" id="PS51462">
    <property type="entry name" value="NUDIX"/>
    <property type="match status" value="1"/>
</dbReference>
<feature type="domain" description="Nudix hydrolase" evidence="7">
    <location>
        <begin position="13"/>
        <end position="149"/>
    </location>
</feature>
<dbReference type="GO" id="GO:0047917">
    <property type="term" value="F:GDP-glucosidase activity"/>
    <property type="evidence" value="ECO:0007669"/>
    <property type="project" value="UniProtKB-EC"/>
</dbReference>